<gene>
    <name evidence="1" type="ORF">GCM10022246_38360</name>
</gene>
<keyword evidence="2" id="KW-1185">Reference proteome</keyword>
<evidence type="ECO:0000313" key="2">
    <source>
        <dbReference type="Proteomes" id="UP001501081"/>
    </source>
</evidence>
<name>A0ABP7QHN3_9SPHI</name>
<proteinExistence type="predicted"/>
<sequence length="436" mass="50763">MQLIYKFHKMESDNNLFDLGKEINLPVWDIIRYSVYVKYYYPEKDRAKLSEAPTRNISDYIKLIFKIVPFVFTVLTNRKKNVILTASRYINDNAEYFDKSAMPIINTLDGQVLVFEPILVRKMAYKYLYDFSNLFRKFHKSDSIPLEYWTKIDAALTQNLGESLVTYDEVDSIVKIFKSDFLFFKTLFKILKNKKLIICTGNPKACILASKNLGIETYLVQHAGIEIDEIDYSYPSDIKNTSPILFADYVLTFGNYWCKNINVPTKKVIPLGNDYFCSKPNVESDDSVLIISTIVHGEELSKLTLELANKNSDLKIVYKLHPNEYHLKGEYNIFFKDNKNVNVITTEVDTSILIAKSQLVVLIVSAVIYEALNQNKKVAVYKKINYERQLHLMNYENCYMFDFAEELINILSVNTKESDFDFYKKSDIPVIKNLFK</sequence>
<evidence type="ECO:0000313" key="1">
    <source>
        <dbReference type="EMBL" id="GAA3982695.1"/>
    </source>
</evidence>
<dbReference type="EMBL" id="BAABAK010000020">
    <property type="protein sequence ID" value="GAA3982695.1"/>
    <property type="molecule type" value="Genomic_DNA"/>
</dbReference>
<accession>A0ABP7QHN3</accession>
<protein>
    <recommendedName>
        <fullName evidence="3">UDP-N-acetylglucosamine 2-epimerase domain-containing protein</fullName>
    </recommendedName>
</protein>
<dbReference type="Proteomes" id="UP001501081">
    <property type="component" value="Unassembled WGS sequence"/>
</dbReference>
<dbReference type="RefSeq" id="WP_316763086.1">
    <property type="nucleotide sequence ID" value="NZ_BAABAK010000020.1"/>
</dbReference>
<reference evidence="2" key="1">
    <citation type="journal article" date="2019" name="Int. J. Syst. Evol. Microbiol.">
        <title>The Global Catalogue of Microorganisms (GCM) 10K type strain sequencing project: providing services to taxonomists for standard genome sequencing and annotation.</title>
        <authorList>
            <consortium name="The Broad Institute Genomics Platform"/>
            <consortium name="The Broad Institute Genome Sequencing Center for Infectious Disease"/>
            <person name="Wu L."/>
            <person name="Ma J."/>
        </authorList>
    </citation>
    <scope>NUCLEOTIDE SEQUENCE [LARGE SCALE GENOMIC DNA]</scope>
    <source>
        <strain evidence="2">JCM 17338</strain>
    </source>
</reference>
<dbReference type="InterPro" id="IPR043148">
    <property type="entry name" value="TagF_C"/>
</dbReference>
<dbReference type="InterPro" id="IPR007833">
    <property type="entry name" value="Capsule_polysaccharide_synth"/>
</dbReference>
<evidence type="ECO:0008006" key="3">
    <source>
        <dbReference type="Google" id="ProtNLM"/>
    </source>
</evidence>
<dbReference type="Pfam" id="PF05159">
    <property type="entry name" value="Capsule_synth"/>
    <property type="match status" value="1"/>
</dbReference>
<organism evidence="1 2">
    <name type="scientific">Pedobacter ginsengiterrae</name>
    <dbReference type="NCBI Taxonomy" id="871696"/>
    <lineage>
        <taxon>Bacteria</taxon>
        <taxon>Pseudomonadati</taxon>
        <taxon>Bacteroidota</taxon>
        <taxon>Sphingobacteriia</taxon>
        <taxon>Sphingobacteriales</taxon>
        <taxon>Sphingobacteriaceae</taxon>
        <taxon>Pedobacter</taxon>
    </lineage>
</organism>
<comment type="caution">
    <text evidence="1">The sequence shown here is derived from an EMBL/GenBank/DDBJ whole genome shotgun (WGS) entry which is preliminary data.</text>
</comment>
<dbReference type="Gene3D" id="3.40.50.12580">
    <property type="match status" value="1"/>
</dbReference>